<sequence length="453" mass="49761">MFKWLLASTNSNVKVPVEEIDSTFRRKQLGVLVATSFSYIAYYIIRLVFTTEQHSIMKEYGFSISQVGLILSTFGIGYGISKLFMGALSDKANTKYFLVLGLYLSAFFNAGLAFTHNFYVIIALMLLMASAQAMGAPACQREISLWFSKKNRGTAYAIWSSAHNAGAFLCVMTVELAAFLFSNSIAAIFLTASVVSVTIATLMLVINSESPIAEGLPPVSKYDDTVEVTGEGQIDNNDNTDLSIMQVFIKHIVLNKIVWAVAVTSMAIYIIRYGIMSWIPSYLPTKGFTPSFSKWLVGIFEIAAVPGVIIMGILSDKLKGQRALVCLWCLFGLTASLLIYFFSTNQTLITIDLFFMGTLIYAPATLIGLMINEAVPKFAVGVSTGFIGFFQYVLGEVGATALIGILVDKFGWQANSSVIFIALGLIFILTIYLVLNDRKILKRESKLSQNIKS</sequence>
<feature type="transmembrane region" description="Helical" evidence="6">
    <location>
        <begin position="118"/>
        <end position="136"/>
    </location>
</feature>
<dbReference type="GO" id="GO:0005886">
    <property type="term" value="C:plasma membrane"/>
    <property type="evidence" value="ECO:0007669"/>
    <property type="project" value="UniProtKB-SubCell"/>
</dbReference>
<feature type="transmembrane region" description="Helical" evidence="6">
    <location>
        <begin position="378"/>
        <end position="406"/>
    </location>
</feature>
<keyword evidence="4 6" id="KW-1133">Transmembrane helix</keyword>
<evidence type="ECO:0000256" key="6">
    <source>
        <dbReference type="SAM" id="Phobius"/>
    </source>
</evidence>
<dbReference type="SUPFAM" id="SSF103473">
    <property type="entry name" value="MFS general substrate transporter"/>
    <property type="match status" value="1"/>
</dbReference>
<dbReference type="STRING" id="33968.BMS77_09140"/>
<evidence type="ECO:0000256" key="2">
    <source>
        <dbReference type="ARBA" id="ARBA00022448"/>
    </source>
</evidence>
<dbReference type="PANTHER" id="PTHR43826:SF6">
    <property type="entry name" value="GLYCEROL-3-PHOSPHATE TRANSPORTER"/>
    <property type="match status" value="1"/>
</dbReference>
<evidence type="ECO:0000256" key="5">
    <source>
        <dbReference type="ARBA" id="ARBA00023136"/>
    </source>
</evidence>
<organism evidence="8 9">
    <name type="scientific">Leuconostoc pseudomesenteroides</name>
    <dbReference type="NCBI Taxonomy" id="33968"/>
    <lineage>
        <taxon>Bacteria</taxon>
        <taxon>Bacillati</taxon>
        <taxon>Bacillota</taxon>
        <taxon>Bacilli</taxon>
        <taxon>Lactobacillales</taxon>
        <taxon>Lactobacillaceae</taxon>
        <taxon>Leuconostoc</taxon>
    </lineage>
</organism>
<dbReference type="InterPro" id="IPR000849">
    <property type="entry name" value="Sugar_P_transporter"/>
</dbReference>
<feature type="transmembrane region" description="Helical" evidence="6">
    <location>
        <begin position="418"/>
        <end position="435"/>
    </location>
</feature>
<feature type="transmembrane region" description="Helical" evidence="6">
    <location>
        <begin position="295"/>
        <end position="314"/>
    </location>
</feature>
<proteinExistence type="predicted"/>
<dbReference type="RefSeq" id="WP_036068641.1">
    <property type="nucleotide sequence ID" value="NZ_MPLS01000041.1"/>
</dbReference>
<comment type="caution">
    <text evidence="8">The sequence shown here is derived from an EMBL/GenBank/DDBJ whole genome shotgun (WGS) entry which is preliminary data.</text>
</comment>
<dbReference type="GO" id="GO:0035435">
    <property type="term" value="P:phosphate ion transmembrane transport"/>
    <property type="evidence" value="ECO:0007669"/>
    <property type="project" value="TreeGrafter"/>
</dbReference>
<dbReference type="InterPro" id="IPR011701">
    <property type="entry name" value="MFS"/>
</dbReference>
<feature type="transmembrane region" description="Helical" evidence="6">
    <location>
        <begin position="253"/>
        <end position="275"/>
    </location>
</feature>
<dbReference type="Gene3D" id="1.20.1250.20">
    <property type="entry name" value="MFS general substrate transporter like domains"/>
    <property type="match status" value="2"/>
</dbReference>
<comment type="subcellular location">
    <subcellularLocation>
        <location evidence="1">Cell membrane</location>
        <topology evidence="1">Multi-pass membrane protein</topology>
    </subcellularLocation>
</comment>
<evidence type="ECO:0000259" key="7">
    <source>
        <dbReference type="PROSITE" id="PS50850"/>
    </source>
</evidence>
<feature type="transmembrane region" description="Helical" evidence="6">
    <location>
        <begin position="96"/>
        <end position="112"/>
    </location>
</feature>
<evidence type="ECO:0000256" key="1">
    <source>
        <dbReference type="ARBA" id="ARBA00004651"/>
    </source>
</evidence>
<evidence type="ECO:0000256" key="3">
    <source>
        <dbReference type="ARBA" id="ARBA00022692"/>
    </source>
</evidence>
<keyword evidence="3 6" id="KW-0812">Transmembrane</keyword>
<reference evidence="8 9" key="1">
    <citation type="journal article" date="2017" name="Front. Microbiol.">
        <title>Genomic Characterization of Dairy Associated Leuconostoc Species and Diversity of Leuconostocs in Undefined Mixed Mesophilic Starter Cultures.</title>
        <authorList>
            <person name="Frantzen C.A."/>
            <person name="Kot W."/>
            <person name="Pedersen T.B."/>
            <person name="Ardo Y.M."/>
            <person name="Broadbent J.R."/>
            <person name="Neve H."/>
            <person name="Hansen L.H."/>
            <person name="Dal Bello F."/>
            <person name="Ostlie H.M."/>
            <person name="Kleppen H.P."/>
            <person name="Vogensen F.K."/>
            <person name="Holo H."/>
        </authorList>
    </citation>
    <scope>NUCLEOTIDE SEQUENCE [LARGE SCALE GENOMIC DNA]</scope>
    <source>
        <strain evidence="8 9">LMGCF08</strain>
    </source>
</reference>
<keyword evidence="5 6" id="KW-0472">Membrane</keyword>
<protein>
    <submittedName>
        <fullName evidence="8">MFS transporter</fullName>
    </submittedName>
</protein>
<dbReference type="AlphaFoldDB" id="A0A1X0VBN5"/>
<feature type="transmembrane region" description="Helical" evidence="6">
    <location>
        <begin position="29"/>
        <end position="49"/>
    </location>
</feature>
<dbReference type="PIRSF" id="PIRSF002808">
    <property type="entry name" value="Hexose_phosphate_transp"/>
    <property type="match status" value="1"/>
</dbReference>
<gene>
    <name evidence="8" type="ORF">BMR96_08700</name>
</gene>
<feature type="transmembrane region" description="Helical" evidence="6">
    <location>
        <begin position="185"/>
        <end position="206"/>
    </location>
</feature>
<dbReference type="Pfam" id="PF07690">
    <property type="entry name" value="MFS_1"/>
    <property type="match status" value="1"/>
</dbReference>
<feature type="domain" description="Major facilitator superfamily (MFS) profile" evidence="7">
    <location>
        <begin position="31"/>
        <end position="439"/>
    </location>
</feature>
<feature type="transmembrane region" description="Helical" evidence="6">
    <location>
        <begin position="61"/>
        <end position="84"/>
    </location>
</feature>
<evidence type="ECO:0000313" key="9">
    <source>
        <dbReference type="Proteomes" id="UP000192288"/>
    </source>
</evidence>
<dbReference type="EMBL" id="MPLS01000041">
    <property type="protein sequence ID" value="ORI97152.1"/>
    <property type="molecule type" value="Genomic_DNA"/>
</dbReference>
<dbReference type="InterPro" id="IPR020846">
    <property type="entry name" value="MFS_dom"/>
</dbReference>
<dbReference type="InterPro" id="IPR036259">
    <property type="entry name" value="MFS_trans_sf"/>
</dbReference>
<dbReference type="GO" id="GO:0061513">
    <property type="term" value="F:glucose 6-phosphate:phosphate antiporter activity"/>
    <property type="evidence" value="ECO:0007669"/>
    <property type="project" value="TreeGrafter"/>
</dbReference>
<evidence type="ECO:0000313" key="8">
    <source>
        <dbReference type="EMBL" id="ORI97152.1"/>
    </source>
</evidence>
<evidence type="ECO:0000256" key="4">
    <source>
        <dbReference type="ARBA" id="ARBA00022989"/>
    </source>
</evidence>
<feature type="transmembrane region" description="Helical" evidence="6">
    <location>
        <begin position="348"/>
        <end position="371"/>
    </location>
</feature>
<accession>A0A1X0VBN5</accession>
<dbReference type="Proteomes" id="UP000192288">
    <property type="component" value="Unassembled WGS sequence"/>
</dbReference>
<feature type="transmembrane region" description="Helical" evidence="6">
    <location>
        <begin position="156"/>
        <end position="179"/>
    </location>
</feature>
<dbReference type="PANTHER" id="PTHR43826">
    <property type="entry name" value="GLUCOSE-6-PHOSPHATE EXCHANGER SLC37A4"/>
    <property type="match status" value="1"/>
</dbReference>
<dbReference type="PROSITE" id="PS50850">
    <property type="entry name" value="MFS"/>
    <property type="match status" value="1"/>
</dbReference>
<keyword evidence="2" id="KW-0813">Transport</keyword>
<dbReference type="InterPro" id="IPR051337">
    <property type="entry name" value="OPA_Antiporter"/>
</dbReference>
<name>A0A1X0VBN5_LEUPS</name>
<feature type="transmembrane region" description="Helical" evidence="6">
    <location>
        <begin position="323"/>
        <end position="342"/>
    </location>
</feature>